<dbReference type="SUPFAM" id="SSF48403">
    <property type="entry name" value="Ankyrin repeat"/>
    <property type="match status" value="1"/>
</dbReference>
<evidence type="ECO:0000256" key="43">
    <source>
        <dbReference type="RuleBase" id="RU361128"/>
    </source>
</evidence>
<keyword evidence="20" id="KW-0472">Membrane</keyword>
<keyword evidence="8" id="KW-0963">Cytoplasm</keyword>
<dbReference type="GO" id="GO:0046486">
    <property type="term" value="P:glycerolipid metabolic process"/>
    <property type="evidence" value="ECO:0007669"/>
    <property type="project" value="UniProtKB-UniPathway"/>
</dbReference>
<evidence type="ECO:0000256" key="31">
    <source>
        <dbReference type="ARBA" id="ARBA00034642"/>
    </source>
</evidence>
<dbReference type="EC" id="2.7.1.107" evidence="43"/>
<evidence type="ECO:0000256" key="44">
    <source>
        <dbReference type="SAM" id="MobiDB-lite"/>
    </source>
</evidence>
<proteinExistence type="inferred from homology"/>
<evidence type="ECO:0000256" key="42">
    <source>
        <dbReference type="PROSITE-ProRule" id="PRU00023"/>
    </source>
</evidence>
<dbReference type="Pfam" id="PF23578">
    <property type="entry name" value="DGKI"/>
    <property type="match status" value="1"/>
</dbReference>
<keyword evidence="11" id="KW-0479">Metal-binding</keyword>
<evidence type="ECO:0000256" key="37">
    <source>
        <dbReference type="ARBA" id="ARBA00050897"/>
    </source>
</evidence>
<comment type="catalytic activity">
    <reaction evidence="28">
        <text>1-O-hexadecyl-2-(5Z,8Z,11Z,14Z-eicosatetraenoyl)-sn-glycerol + ATP = 1-O-hexadecyl-2-(5Z,8Z,11Z,14Z-eicosatetraenoyl)-sn-glycero-3-phosphate + ADP + H(+)</text>
        <dbReference type="Rhea" id="RHEA:40403"/>
        <dbReference type="ChEBI" id="CHEBI:15378"/>
        <dbReference type="ChEBI" id="CHEBI:30616"/>
        <dbReference type="ChEBI" id="CHEBI:77184"/>
        <dbReference type="ChEBI" id="CHEBI:77186"/>
        <dbReference type="ChEBI" id="CHEBI:456216"/>
    </reaction>
    <physiologicalReaction direction="left-to-right" evidence="28">
        <dbReference type="Rhea" id="RHEA:40404"/>
    </physiologicalReaction>
</comment>
<dbReference type="Pfam" id="PF12796">
    <property type="entry name" value="Ank_2"/>
    <property type="match status" value="1"/>
</dbReference>
<comment type="catalytic activity">
    <reaction evidence="38">
        <text>1-octadecanoyl-2-(9Z-octadecenoyl)-sn-glycerol + ATP = 1-octadecanoyl-2-(9Z-octadecenoyl)-sn-glycero-3-phosphate + ADP + H(+)</text>
        <dbReference type="Rhea" id="RHEA:43424"/>
        <dbReference type="ChEBI" id="CHEBI:15378"/>
        <dbReference type="ChEBI" id="CHEBI:30616"/>
        <dbReference type="ChEBI" id="CHEBI:74560"/>
        <dbReference type="ChEBI" id="CHEBI:75468"/>
        <dbReference type="ChEBI" id="CHEBI:456216"/>
    </reaction>
    <physiologicalReaction direction="left-to-right" evidence="38">
        <dbReference type="Rhea" id="RHEA:43425"/>
    </physiologicalReaction>
</comment>
<comment type="catalytic activity">
    <reaction evidence="32">
        <text>1-O-hexadecyl-2-acetyl-sn-glycerol + ATP = 1-O-hexadecyl-2-acetyl-sn-glycero-3-phosphate + ADP + H(+)</text>
        <dbReference type="Rhea" id="RHEA:41676"/>
        <dbReference type="ChEBI" id="CHEBI:15378"/>
        <dbReference type="ChEBI" id="CHEBI:30616"/>
        <dbReference type="ChEBI" id="CHEBI:75936"/>
        <dbReference type="ChEBI" id="CHEBI:78385"/>
        <dbReference type="ChEBI" id="CHEBI:456216"/>
    </reaction>
    <physiologicalReaction direction="left-to-right" evidence="32">
        <dbReference type="Rhea" id="RHEA:41677"/>
    </physiologicalReaction>
</comment>
<keyword evidence="22" id="KW-0966">Cell projection</keyword>
<evidence type="ECO:0000256" key="39">
    <source>
        <dbReference type="ARBA" id="ARBA00051332"/>
    </source>
</evidence>
<comment type="catalytic activity">
    <reaction evidence="33">
        <text>a 1-O-alkyl-sn-glycerol + ATP = a 1-O-alkyl-sn-glycero-3-phosphate + ADP + H(+)</text>
        <dbReference type="Rhea" id="RHEA:16937"/>
        <dbReference type="ChEBI" id="CHEBI:15378"/>
        <dbReference type="ChEBI" id="CHEBI:15850"/>
        <dbReference type="ChEBI" id="CHEBI:30616"/>
        <dbReference type="ChEBI" id="CHEBI:58014"/>
        <dbReference type="ChEBI" id="CHEBI:456216"/>
        <dbReference type="EC" id="2.7.1.93"/>
    </reaction>
    <physiologicalReaction direction="left-to-right" evidence="33">
        <dbReference type="Rhea" id="RHEA:16938"/>
    </physiologicalReaction>
</comment>
<evidence type="ECO:0000256" key="32">
    <source>
        <dbReference type="ARBA" id="ARBA00034647"/>
    </source>
</evidence>
<dbReference type="GO" id="GO:0047649">
    <property type="term" value="F:alkylglycerol kinase activity"/>
    <property type="evidence" value="ECO:0007669"/>
    <property type="project" value="UniProtKB-EC"/>
</dbReference>
<evidence type="ECO:0000256" key="38">
    <source>
        <dbReference type="ARBA" id="ARBA00051008"/>
    </source>
</evidence>
<evidence type="ECO:0000256" key="16">
    <source>
        <dbReference type="ARBA" id="ARBA00022833"/>
    </source>
</evidence>
<dbReference type="PROSITE" id="PS50297">
    <property type="entry name" value="ANK_REP_REGION"/>
    <property type="match status" value="1"/>
</dbReference>
<reference evidence="46" key="1">
    <citation type="submission" date="2025-08" db="UniProtKB">
        <authorList>
            <consortium name="Ensembl"/>
        </authorList>
    </citation>
    <scope>IDENTIFICATION</scope>
</reference>
<comment type="catalytic activity">
    <reaction evidence="30">
        <text>1-O-hexadecyl-2-(9Z-octadecenoyl)-sn-glycerol + ATP = 1-O-hexadecyl-2-(9Z-octadecenoyl)-sn-glycero-3-phosphate + ADP + H(+)</text>
        <dbReference type="Rhea" id="RHEA:40407"/>
        <dbReference type="ChEBI" id="CHEBI:15378"/>
        <dbReference type="ChEBI" id="CHEBI:30616"/>
        <dbReference type="ChEBI" id="CHEBI:77185"/>
        <dbReference type="ChEBI" id="CHEBI:77187"/>
        <dbReference type="ChEBI" id="CHEBI:456216"/>
    </reaction>
    <physiologicalReaction direction="left-to-right" evidence="30">
        <dbReference type="Rhea" id="RHEA:40408"/>
    </physiologicalReaction>
</comment>
<feature type="region of interest" description="Disordered" evidence="44">
    <location>
        <begin position="120"/>
        <end position="147"/>
    </location>
</feature>
<evidence type="ECO:0000256" key="3">
    <source>
        <dbReference type="ARBA" id="ARBA00004510"/>
    </source>
</evidence>
<keyword evidence="7" id="KW-1003">Cell membrane</keyword>
<evidence type="ECO:0000256" key="35">
    <source>
        <dbReference type="ARBA" id="ARBA00050690"/>
    </source>
</evidence>
<evidence type="ECO:0000256" key="29">
    <source>
        <dbReference type="ARBA" id="ARBA00034636"/>
    </source>
</evidence>
<dbReference type="InterPro" id="IPR001206">
    <property type="entry name" value="Diacylglycerol_kinase_cat_dom"/>
</dbReference>
<comment type="catalytic activity">
    <reaction evidence="26">
        <text>a 1,2-diacyl-sn-glycerol + ATP = a 1,2-diacyl-sn-glycero-3-phosphate + ADP + H(+)</text>
        <dbReference type="Rhea" id="RHEA:10272"/>
        <dbReference type="ChEBI" id="CHEBI:15378"/>
        <dbReference type="ChEBI" id="CHEBI:17815"/>
        <dbReference type="ChEBI" id="CHEBI:30616"/>
        <dbReference type="ChEBI" id="CHEBI:58608"/>
        <dbReference type="ChEBI" id="CHEBI:456216"/>
        <dbReference type="EC" id="2.7.1.107"/>
    </reaction>
    <physiologicalReaction direction="left-to-right" evidence="26">
        <dbReference type="Rhea" id="RHEA:10273"/>
    </physiologicalReaction>
</comment>
<keyword evidence="17 43" id="KW-0067">ATP-binding</keyword>
<dbReference type="InterPro" id="IPR017438">
    <property type="entry name" value="ATP-NAD_kinase_N"/>
</dbReference>
<evidence type="ECO:0000256" key="20">
    <source>
        <dbReference type="ARBA" id="ARBA00023136"/>
    </source>
</evidence>
<dbReference type="InterPro" id="IPR002219">
    <property type="entry name" value="PKC_DAG/PE"/>
</dbReference>
<dbReference type="FunFam" id="2.60.200.40:FF:000002">
    <property type="entry name" value="Diacylglycerol kinase"/>
    <property type="match status" value="1"/>
</dbReference>
<evidence type="ECO:0000256" key="8">
    <source>
        <dbReference type="ARBA" id="ARBA00022490"/>
    </source>
</evidence>
<evidence type="ECO:0000256" key="7">
    <source>
        <dbReference type="ARBA" id="ARBA00022475"/>
    </source>
</evidence>
<evidence type="ECO:0000256" key="9">
    <source>
        <dbReference type="ARBA" id="ARBA00022553"/>
    </source>
</evidence>
<dbReference type="PANTHER" id="PTHR11255:SF43">
    <property type="entry name" value="DIACYLGLYCEROL KINASE ZETA"/>
    <property type="match status" value="1"/>
</dbReference>
<comment type="subcellular location">
    <subcellularLocation>
        <location evidence="2">Cell membrane</location>
    </subcellularLocation>
    <subcellularLocation>
        <location evidence="3">Cell projection</location>
        <location evidence="3">Lamellipodium</location>
    </subcellularLocation>
    <subcellularLocation>
        <location evidence="4">Cytoplasm</location>
        <location evidence="4">Cytosol</location>
    </subcellularLocation>
    <subcellularLocation>
        <location evidence="1">Nucleus</location>
    </subcellularLocation>
</comment>
<organism evidence="46 47">
    <name type="scientific">Sinocyclocheilus anshuiensis</name>
    <dbReference type="NCBI Taxonomy" id="1608454"/>
    <lineage>
        <taxon>Eukaryota</taxon>
        <taxon>Metazoa</taxon>
        <taxon>Chordata</taxon>
        <taxon>Craniata</taxon>
        <taxon>Vertebrata</taxon>
        <taxon>Euteleostomi</taxon>
        <taxon>Actinopterygii</taxon>
        <taxon>Neopterygii</taxon>
        <taxon>Teleostei</taxon>
        <taxon>Ostariophysi</taxon>
        <taxon>Cypriniformes</taxon>
        <taxon>Cyprinidae</taxon>
        <taxon>Cyprininae</taxon>
        <taxon>Sinocyclocheilus</taxon>
    </lineage>
</organism>
<dbReference type="Gene3D" id="3.40.50.10330">
    <property type="entry name" value="Probable inorganic polyphosphate/atp-NAD kinase, domain 1"/>
    <property type="match status" value="1"/>
</dbReference>
<evidence type="ECO:0000256" key="10">
    <source>
        <dbReference type="ARBA" id="ARBA00022679"/>
    </source>
</evidence>
<evidence type="ECO:0000256" key="5">
    <source>
        <dbReference type="ARBA" id="ARBA00005175"/>
    </source>
</evidence>
<comment type="catalytic activity">
    <reaction evidence="36">
        <text>1-octadecanoyl-2-(4Z,7Z,10Z,13Z,16Z,19Z-docosahexaenoyl)-sn-glycerol + ATP = 1-octadecanoyl-2-(4Z,7Z,10Z,13Z,16Z,19Z-docosahexaenoyl)-sn-glycero-3-phosphate + ADP + H(+)</text>
        <dbReference type="Rhea" id="RHEA:40359"/>
        <dbReference type="ChEBI" id="CHEBI:15378"/>
        <dbReference type="ChEBI" id="CHEBI:30616"/>
        <dbReference type="ChEBI" id="CHEBI:77129"/>
        <dbReference type="ChEBI" id="CHEBI:77130"/>
        <dbReference type="ChEBI" id="CHEBI:456216"/>
    </reaction>
    <physiologicalReaction direction="left-to-right" evidence="36">
        <dbReference type="Rhea" id="RHEA:40360"/>
    </physiologicalReaction>
</comment>
<evidence type="ECO:0000256" key="40">
    <source>
        <dbReference type="ARBA" id="ARBA00051725"/>
    </source>
</evidence>
<evidence type="ECO:0000256" key="13">
    <source>
        <dbReference type="ARBA" id="ARBA00022741"/>
    </source>
</evidence>
<evidence type="ECO:0000256" key="1">
    <source>
        <dbReference type="ARBA" id="ARBA00004123"/>
    </source>
</evidence>
<keyword evidence="10 43" id="KW-0808">Transferase</keyword>
<keyword evidence="21" id="KW-0539">Nucleus</keyword>
<comment type="catalytic activity">
    <reaction evidence="25">
        <text>1-octadecanoyl-2-(5Z,8Z,11Z,14Z-eicosatetraenoyl)-sn-glycerol + ATP = 1-octadecanoyl-2-(5Z,8Z,11Z,14Z-eicosatetraenoyl)-sn-glycero-3-phosphate + ADP + H(+)</text>
        <dbReference type="Rhea" id="RHEA:40323"/>
        <dbReference type="ChEBI" id="CHEBI:15378"/>
        <dbReference type="ChEBI" id="CHEBI:30616"/>
        <dbReference type="ChEBI" id="CHEBI:75728"/>
        <dbReference type="ChEBI" id="CHEBI:77091"/>
        <dbReference type="ChEBI" id="CHEBI:456216"/>
    </reaction>
    <physiologicalReaction direction="left-to-right" evidence="25">
        <dbReference type="Rhea" id="RHEA:40324"/>
    </physiologicalReaction>
</comment>
<feature type="repeat" description="ANK" evidence="42">
    <location>
        <begin position="988"/>
        <end position="1011"/>
    </location>
</feature>
<dbReference type="GO" id="GO:0005886">
    <property type="term" value="C:plasma membrane"/>
    <property type="evidence" value="ECO:0007669"/>
    <property type="project" value="UniProtKB-SubCell"/>
</dbReference>
<evidence type="ECO:0000256" key="17">
    <source>
        <dbReference type="ARBA" id="ARBA00022840"/>
    </source>
</evidence>
<dbReference type="Pfam" id="PF00609">
    <property type="entry name" value="DAGK_acc"/>
    <property type="match status" value="1"/>
</dbReference>
<dbReference type="InterPro" id="IPR047484">
    <property type="entry name" value="C1_DGKzeta_rpt2"/>
</dbReference>
<evidence type="ECO:0000256" key="19">
    <source>
        <dbReference type="ARBA" id="ARBA00023098"/>
    </source>
</evidence>
<dbReference type="SMART" id="SM00045">
    <property type="entry name" value="DAGKa"/>
    <property type="match status" value="1"/>
</dbReference>
<dbReference type="CDD" id="cd20849">
    <property type="entry name" value="C1_DGKzeta_rpt1"/>
    <property type="match status" value="1"/>
</dbReference>
<evidence type="ECO:0000256" key="24">
    <source>
        <dbReference type="ARBA" id="ARBA00023395"/>
    </source>
</evidence>
<dbReference type="FunFam" id="3.40.50.10330:FF:000002">
    <property type="entry name" value="Diacylglycerol kinase"/>
    <property type="match status" value="1"/>
</dbReference>
<dbReference type="InterPro" id="IPR047485">
    <property type="entry name" value="C1_DGKzeta_rpt1"/>
</dbReference>
<comment type="catalytic activity">
    <reaction evidence="40">
        <text>1-eicosanoyl-2-(5Z,8Z,11Z,14Z)-eicosatetraenoyl-sn-glycerol + ATP = 1-eicosanoyl-2-(5Z,8Z,11Z,14Z)-eicosatetraenoyl-sn-glycero-3-phosphate + ADP + H(+)</text>
        <dbReference type="Rhea" id="RHEA:40331"/>
        <dbReference type="ChEBI" id="CHEBI:15378"/>
        <dbReference type="ChEBI" id="CHEBI:30616"/>
        <dbReference type="ChEBI" id="CHEBI:77094"/>
        <dbReference type="ChEBI" id="CHEBI:87223"/>
        <dbReference type="ChEBI" id="CHEBI:456216"/>
    </reaction>
    <physiologicalReaction direction="left-to-right" evidence="40">
        <dbReference type="Rhea" id="RHEA:40332"/>
    </physiologicalReaction>
</comment>
<dbReference type="Ensembl" id="ENSSANT00000092477.1">
    <property type="protein sequence ID" value="ENSSANP00000087021.1"/>
    <property type="gene ID" value="ENSSANG00000042858.1"/>
</dbReference>
<evidence type="ECO:0000256" key="12">
    <source>
        <dbReference type="ARBA" id="ARBA00022737"/>
    </source>
</evidence>
<dbReference type="SUPFAM" id="SSF111331">
    <property type="entry name" value="NAD kinase/diacylglycerol kinase-like"/>
    <property type="match status" value="1"/>
</dbReference>
<feature type="compositionally biased region" description="Basic and acidic residues" evidence="44">
    <location>
        <begin position="120"/>
        <end position="129"/>
    </location>
</feature>
<dbReference type="InterPro" id="IPR037607">
    <property type="entry name" value="DGK"/>
</dbReference>
<feature type="domain" description="DAGKc" evidence="45">
    <location>
        <begin position="482"/>
        <end position="616"/>
    </location>
</feature>
<feature type="region of interest" description="Disordered" evidence="44">
    <location>
        <begin position="442"/>
        <end position="465"/>
    </location>
</feature>
<keyword evidence="47" id="KW-1185">Reference proteome</keyword>
<dbReference type="PANTHER" id="PTHR11255">
    <property type="entry name" value="DIACYLGLYCEROL KINASE"/>
    <property type="match status" value="1"/>
</dbReference>
<accession>A0A671RU78</accession>
<evidence type="ECO:0000256" key="21">
    <source>
        <dbReference type="ARBA" id="ARBA00023242"/>
    </source>
</evidence>
<evidence type="ECO:0000256" key="18">
    <source>
        <dbReference type="ARBA" id="ARBA00023043"/>
    </source>
</evidence>
<dbReference type="SMART" id="SM00109">
    <property type="entry name" value="C1"/>
    <property type="match status" value="2"/>
</dbReference>
<dbReference type="GO" id="GO:0030027">
    <property type="term" value="C:lamellipodium"/>
    <property type="evidence" value="ECO:0007669"/>
    <property type="project" value="UniProtKB-SubCell"/>
</dbReference>
<comment type="catalytic activity">
    <reaction evidence="31">
        <text>1-O-alkyl-2-acyl-sn-glycerol + ATP = 1-O-alkyl-2-acyl-sn-glycero-3-phosphate + ADP + H(+)</text>
        <dbReference type="Rhea" id="RHEA:44072"/>
        <dbReference type="ChEBI" id="CHEBI:15378"/>
        <dbReference type="ChEBI" id="CHEBI:30616"/>
        <dbReference type="ChEBI" id="CHEBI:52595"/>
        <dbReference type="ChEBI" id="CHEBI:73332"/>
        <dbReference type="ChEBI" id="CHEBI:456216"/>
    </reaction>
    <physiologicalReaction direction="left-to-right" evidence="31">
        <dbReference type="Rhea" id="RHEA:44073"/>
    </physiologicalReaction>
</comment>
<keyword evidence="13 43" id="KW-0547">Nucleotide-binding</keyword>
<comment type="pathway">
    <text evidence="41">Glycerolipid metabolism.</text>
</comment>
<evidence type="ECO:0000313" key="46">
    <source>
        <dbReference type="Ensembl" id="ENSSANP00000087021.1"/>
    </source>
</evidence>
<evidence type="ECO:0000256" key="41">
    <source>
        <dbReference type="ARBA" id="ARBA00060536"/>
    </source>
</evidence>
<gene>
    <name evidence="46" type="primary">LOC107703288</name>
</gene>
<keyword evidence="19" id="KW-0443">Lipid metabolism</keyword>
<dbReference type="Gene3D" id="1.25.40.20">
    <property type="entry name" value="Ankyrin repeat-containing domain"/>
    <property type="match status" value="1"/>
</dbReference>
<dbReference type="UniPathway" id="UPA00230"/>
<dbReference type="Gene3D" id="2.60.200.40">
    <property type="match status" value="1"/>
</dbReference>
<dbReference type="GO" id="GO:0005829">
    <property type="term" value="C:cytosol"/>
    <property type="evidence" value="ECO:0007669"/>
    <property type="project" value="UniProtKB-SubCell"/>
</dbReference>
<dbReference type="InterPro" id="IPR016064">
    <property type="entry name" value="NAD/diacylglycerol_kinase_sf"/>
</dbReference>
<dbReference type="SMART" id="SM00046">
    <property type="entry name" value="DAGKc"/>
    <property type="match status" value="1"/>
</dbReference>
<comment type="catalytic activity">
    <reaction evidence="29">
        <text>1-hexadecanoyl-2-(9Z-octadecenoyl)-sn-glycerol + ATP = 1-hexadecanoyl-2-(9Z-octadecenoyl)-sn-glycero-3-phosphate + ADP + H(+)</text>
        <dbReference type="Rhea" id="RHEA:43416"/>
        <dbReference type="ChEBI" id="CHEBI:15378"/>
        <dbReference type="ChEBI" id="CHEBI:30616"/>
        <dbReference type="ChEBI" id="CHEBI:64839"/>
        <dbReference type="ChEBI" id="CHEBI:75466"/>
        <dbReference type="ChEBI" id="CHEBI:456216"/>
    </reaction>
    <physiologicalReaction direction="left-to-right" evidence="29">
        <dbReference type="Rhea" id="RHEA:43417"/>
    </physiologicalReaction>
</comment>
<comment type="catalytic activity">
    <reaction evidence="34">
        <text>1-(9Z-octadecenoyl)-2-hexadecanoyl-sn-glycerol + ATP = 1-(9Z)-octadecenoyl-2-hexadecanoyl-sn-glycero-3-phosphate + ADP + H(+)</text>
        <dbReference type="Rhea" id="RHEA:43420"/>
        <dbReference type="ChEBI" id="CHEBI:15378"/>
        <dbReference type="ChEBI" id="CHEBI:30616"/>
        <dbReference type="ChEBI" id="CHEBI:74551"/>
        <dbReference type="ChEBI" id="CHEBI:75447"/>
        <dbReference type="ChEBI" id="CHEBI:456216"/>
    </reaction>
    <physiologicalReaction direction="left-to-right" evidence="34">
        <dbReference type="Rhea" id="RHEA:43421"/>
    </physiologicalReaction>
</comment>
<dbReference type="GO" id="GO:0098978">
    <property type="term" value="C:glutamatergic synapse"/>
    <property type="evidence" value="ECO:0007669"/>
    <property type="project" value="TreeGrafter"/>
</dbReference>
<evidence type="ECO:0000256" key="33">
    <source>
        <dbReference type="ARBA" id="ARBA00049500"/>
    </source>
</evidence>
<comment type="catalytic activity">
    <reaction evidence="27">
        <text>1-O-hexadecyl-sn-glycerol + ATP = 1-O-hexadecyl-sn-glycero-3-phosphate + ADP + H(+)</text>
        <dbReference type="Rhea" id="RHEA:41672"/>
        <dbReference type="ChEBI" id="CHEBI:15378"/>
        <dbReference type="ChEBI" id="CHEBI:30616"/>
        <dbReference type="ChEBI" id="CHEBI:34115"/>
        <dbReference type="ChEBI" id="CHEBI:77580"/>
        <dbReference type="ChEBI" id="CHEBI:456216"/>
    </reaction>
    <physiologicalReaction direction="left-to-right" evidence="27">
        <dbReference type="Rhea" id="RHEA:41673"/>
    </physiologicalReaction>
</comment>
<evidence type="ECO:0000256" key="27">
    <source>
        <dbReference type="ARBA" id="ARBA00034614"/>
    </source>
</evidence>
<comment type="catalytic activity">
    <reaction evidence="35">
        <text>1,2-di-(5Z,8Z,11Z,14Z)-eicosatetraenoyl-sn-glycerol + ATP = 1,2-di-(5Z,8Z,11Z,14Z)-eicosatetraenoyl-sn-glycero-3-phosphate + ADP + H(+)</text>
        <dbReference type="Rhea" id="RHEA:40351"/>
        <dbReference type="ChEBI" id="CHEBI:15378"/>
        <dbReference type="ChEBI" id="CHEBI:30616"/>
        <dbReference type="ChEBI" id="CHEBI:77125"/>
        <dbReference type="ChEBI" id="CHEBI:77126"/>
        <dbReference type="ChEBI" id="CHEBI:456216"/>
    </reaction>
    <physiologicalReaction direction="left-to-right" evidence="35">
        <dbReference type="Rhea" id="RHEA:40352"/>
    </physiologicalReaction>
</comment>
<sequence length="1095" mass="123449">MDTLFGLRFRRKACEPSGPRLSSVSLPASKARRRSSVGLPSAGLAQRRRSSTQLQTSNVQAGVLHRRRGHFTRRRSSGATACLTPRFAIRRRQAAKHHSIHAQLLGPSLLLASVVQMSEDHETENKSAEEYSSLSDSDCSQEEHKQAGMDLDIQPRPLIRAPRCLRRNSSHLLPAEAIYRSTGSYGLYGRYRRTSQAQGLSNVGGLWAGRRNSLAGPGSVALLSHTRQGIYYNPQIDTWSAFLSKAIAKSGLQHLSCQPSAAVLAKGETDREIRSTVDWSESALYGEHIWFETNVSGDFCYVGEQHCYAKSLQKSVARKKCAACKIVVHSICIEQLEKINFRCKPSFRESGSRNIREPAIVRHHWVHRRRQEGKCKQCGKGFQQKFAFHSKEIVAISCSWCKQAYHNKVTCFMLQQIEEPCSLGAHAAVIVPPTWIIRVRRPQSSLKSSKKKKRTSFKRKSSKKGAEEARWKPFIVRPIPSQLMKPLLVFVNPKSGGNQGAKIIQSFLWYLNPRQVFDLSQGGPQEGLEMYRKVHNLRILACGGDGTVGWILSALDQLQLNPSPAVAVLPLGTGNDLARTLNWGGGYTDEPLSKILSHVEDGNIVQLDRWNLIVKPNPEAGSEERDEQVTDKLPLDIFNNYFSLGFDAHVTLEFHESREANPEKFNSRFRNKMFYAGTAFSDFLMGSSKDLAKHIRVVCDGTDLTSKVQDLKLQCLVFLNIPRYCAGTMPWGNPSEHHDFEPQRHDDGCIEVIGFTMTSLATLQVGGHGERLNQCREVTLTTFKPIPMQVDGEPCKLAPSVIHISLRNQANMVQKTKRRTSIPQLNERLLSPAGDYEALHYDKEKLKEASIPLGLIVVPGDSDLETCRAHIERLQEVKNERRPDLCCFVCFVFAATTADRFYRIDRAQEHLNYVTEISQDELFVLDPELTWFSPTIPLGEYTCAPVLFFSQRSETTREETRKVRWPDRYIKLKELHKKGADLCVQDPVGRTLLHYAVEVGSKEIVRYIIDNAPTDILDVTERENGETVLHKAASLCQRTICHYLVEAGASLMKTDLQGDTPKHRAEKAKDAELAAYLENRQHYQMIQREDQETAV</sequence>
<reference evidence="46" key="2">
    <citation type="submission" date="2025-09" db="UniProtKB">
        <authorList>
            <consortium name="Ensembl"/>
        </authorList>
    </citation>
    <scope>IDENTIFICATION</scope>
</reference>
<dbReference type="InterPro" id="IPR036770">
    <property type="entry name" value="Ankyrin_rpt-contain_sf"/>
</dbReference>
<protein>
    <recommendedName>
        <fullName evidence="43">Diacylglycerol kinase</fullName>
        <shortName evidence="43">DAG kinase</shortName>
        <ecNumber evidence="43">2.7.1.107</ecNumber>
    </recommendedName>
</protein>
<evidence type="ECO:0000256" key="30">
    <source>
        <dbReference type="ARBA" id="ARBA00034638"/>
    </source>
</evidence>
<comment type="catalytic activity">
    <reaction evidence="24">
        <text>1,2-didecanoyl-sn-glycerol + ATP = 1,2-didecanoyl-sn-glycero-3-phosphate + ADP + H(+)</text>
        <dbReference type="Rhea" id="RHEA:43428"/>
        <dbReference type="ChEBI" id="CHEBI:15378"/>
        <dbReference type="ChEBI" id="CHEBI:18155"/>
        <dbReference type="ChEBI" id="CHEBI:30616"/>
        <dbReference type="ChEBI" id="CHEBI:78227"/>
        <dbReference type="ChEBI" id="CHEBI:456216"/>
    </reaction>
    <physiologicalReaction direction="left-to-right" evidence="24">
        <dbReference type="Rhea" id="RHEA:43429"/>
    </physiologicalReaction>
</comment>
<dbReference type="Pfam" id="PF00781">
    <property type="entry name" value="DAGK_cat"/>
    <property type="match status" value="1"/>
</dbReference>
<evidence type="ECO:0000256" key="36">
    <source>
        <dbReference type="ARBA" id="ARBA00050789"/>
    </source>
</evidence>
<evidence type="ECO:0000256" key="25">
    <source>
        <dbReference type="ARBA" id="ARBA00023400"/>
    </source>
</evidence>
<name>A0A671RU78_9TELE</name>
<dbReference type="GO" id="GO:0005524">
    <property type="term" value="F:ATP binding"/>
    <property type="evidence" value="ECO:0007669"/>
    <property type="project" value="UniProtKB-KW"/>
</dbReference>
<keyword evidence="15 43" id="KW-0418">Kinase</keyword>
<dbReference type="GO" id="GO:0008270">
    <property type="term" value="F:zinc ion binding"/>
    <property type="evidence" value="ECO:0007669"/>
    <property type="project" value="UniProtKB-KW"/>
</dbReference>
<evidence type="ECO:0000256" key="14">
    <source>
        <dbReference type="ARBA" id="ARBA00022771"/>
    </source>
</evidence>
<dbReference type="CDD" id="cd20895">
    <property type="entry name" value="C1_DGKzeta_rpt2"/>
    <property type="match status" value="1"/>
</dbReference>
<dbReference type="GO" id="GO:0004143">
    <property type="term" value="F:ATP-dependent diacylglycerol kinase activity"/>
    <property type="evidence" value="ECO:0007669"/>
    <property type="project" value="UniProtKB-EC"/>
</dbReference>
<keyword evidence="12" id="KW-0677">Repeat</keyword>
<evidence type="ECO:0000256" key="34">
    <source>
        <dbReference type="ARBA" id="ARBA00050429"/>
    </source>
</evidence>
<comment type="catalytic activity">
    <reaction evidence="23">
        <text>1,2-di-(9Z-octadecenoyl)-sn-glycerol + ATP = 1,2-di-(9Z-octadecenoyl)-sn-glycero-3-phosphate + ADP + H(+)</text>
        <dbReference type="Rhea" id="RHEA:40327"/>
        <dbReference type="ChEBI" id="CHEBI:15378"/>
        <dbReference type="ChEBI" id="CHEBI:30616"/>
        <dbReference type="ChEBI" id="CHEBI:52333"/>
        <dbReference type="ChEBI" id="CHEBI:74546"/>
        <dbReference type="ChEBI" id="CHEBI:456216"/>
    </reaction>
    <physiologicalReaction direction="left-to-right" evidence="23">
        <dbReference type="Rhea" id="RHEA:40328"/>
    </physiologicalReaction>
</comment>
<evidence type="ECO:0000256" key="4">
    <source>
        <dbReference type="ARBA" id="ARBA00004514"/>
    </source>
</evidence>
<dbReference type="Pfam" id="PF00130">
    <property type="entry name" value="C1_1"/>
    <property type="match status" value="1"/>
</dbReference>
<evidence type="ECO:0000313" key="47">
    <source>
        <dbReference type="Proteomes" id="UP000472260"/>
    </source>
</evidence>
<evidence type="ECO:0000256" key="6">
    <source>
        <dbReference type="ARBA" id="ARBA00009280"/>
    </source>
</evidence>
<dbReference type="PROSITE" id="PS50088">
    <property type="entry name" value="ANK_REPEAT"/>
    <property type="match status" value="2"/>
</dbReference>
<dbReference type="InterPro" id="IPR000756">
    <property type="entry name" value="Diacylglycerol_kin_accessory"/>
</dbReference>
<feature type="repeat" description="ANK" evidence="42">
    <location>
        <begin position="1024"/>
        <end position="1056"/>
    </location>
</feature>
<dbReference type="Proteomes" id="UP000472260">
    <property type="component" value="Unassembled WGS sequence"/>
</dbReference>
<feature type="region of interest" description="Disordered" evidence="44">
    <location>
        <begin position="16"/>
        <end position="58"/>
    </location>
</feature>
<evidence type="ECO:0000256" key="15">
    <source>
        <dbReference type="ARBA" id="ARBA00022777"/>
    </source>
</evidence>
<evidence type="ECO:0000259" key="45">
    <source>
        <dbReference type="PROSITE" id="PS50146"/>
    </source>
</evidence>
<keyword evidence="14" id="KW-0863">Zinc-finger</keyword>
<evidence type="ECO:0000256" key="22">
    <source>
        <dbReference type="ARBA" id="ARBA00023273"/>
    </source>
</evidence>
<comment type="similarity">
    <text evidence="6 43">Belongs to the eukaryotic diacylglycerol kinase family.</text>
</comment>
<dbReference type="InterPro" id="IPR056383">
    <property type="entry name" value="DGKI-like_dom"/>
</dbReference>
<evidence type="ECO:0000256" key="28">
    <source>
        <dbReference type="ARBA" id="ARBA00034624"/>
    </source>
</evidence>
<comment type="pathway">
    <text evidence="5">Lipid metabolism; glycerolipid metabolism.</text>
</comment>
<keyword evidence="16" id="KW-0862">Zinc</keyword>
<dbReference type="InterPro" id="IPR002110">
    <property type="entry name" value="Ankyrin_rpt"/>
</dbReference>
<dbReference type="PROSITE" id="PS50146">
    <property type="entry name" value="DAGK"/>
    <property type="match status" value="1"/>
</dbReference>
<dbReference type="GO" id="GO:0007200">
    <property type="term" value="P:phospholipase C-activating G protein-coupled receptor signaling pathway"/>
    <property type="evidence" value="ECO:0007669"/>
    <property type="project" value="InterPro"/>
</dbReference>
<keyword evidence="9" id="KW-0597">Phosphoprotein</keyword>
<evidence type="ECO:0000256" key="26">
    <source>
        <dbReference type="ARBA" id="ARBA00023411"/>
    </source>
</evidence>
<evidence type="ECO:0000256" key="11">
    <source>
        <dbReference type="ARBA" id="ARBA00022723"/>
    </source>
</evidence>
<evidence type="ECO:0000256" key="2">
    <source>
        <dbReference type="ARBA" id="ARBA00004236"/>
    </source>
</evidence>
<feature type="compositionally biased region" description="Basic residues" evidence="44">
    <location>
        <begin position="448"/>
        <end position="463"/>
    </location>
</feature>
<keyword evidence="18 42" id="KW-0040">ANK repeat</keyword>
<comment type="catalytic activity">
    <reaction evidence="39">
        <text>1,2-ditetradecanoyl-sn-glycerol + ATP = 1,2-ditetradecanoyl-sn-glycero-3-phosphate + ADP + H(+)</text>
        <dbReference type="Rhea" id="RHEA:43444"/>
        <dbReference type="ChEBI" id="CHEBI:15378"/>
        <dbReference type="ChEBI" id="CHEBI:30616"/>
        <dbReference type="ChEBI" id="CHEBI:80651"/>
        <dbReference type="ChEBI" id="CHEBI:83550"/>
        <dbReference type="ChEBI" id="CHEBI:456216"/>
    </reaction>
    <physiologicalReaction direction="left-to-right" evidence="39">
        <dbReference type="Rhea" id="RHEA:43445"/>
    </physiologicalReaction>
</comment>
<dbReference type="FunFam" id="1.25.40.20:FF:000034">
    <property type="entry name" value="Diacylglycerol kinase"/>
    <property type="match status" value="1"/>
</dbReference>
<dbReference type="AlphaFoldDB" id="A0A671RU78"/>
<dbReference type="Gene3D" id="3.30.60.20">
    <property type="match status" value="1"/>
</dbReference>
<dbReference type="GO" id="GO:0005634">
    <property type="term" value="C:nucleus"/>
    <property type="evidence" value="ECO:0007669"/>
    <property type="project" value="UniProtKB-SubCell"/>
</dbReference>
<comment type="catalytic activity">
    <reaction evidence="37">
        <text>1-hexadecanoyl-2-(5Z,8Z,11Z,14Z-eicosatetraenoyl)-sn-glycerol + ATP = 1-hexadecanoyl-2-(5Z,8Z,11Z,14Z-eicosatetraenoyl)-sn-glycero-3-phosphate + ADP + H(+)</text>
        <dbReference type="Rhea" id="RHEA:40335"/>
        <dbReference type="ChEBI" id="CHEBI:15378"/>
        <dbReference type="ChEBI" id="CHEBI:30616"/>
        <dbReference type="ChEBI" id="CHEBI:72864"/>
        <dbReference type="ChEBI" id="CHEBI:77096"/>
        <dbReference type="ChEBI" id="CHEBI:456216"/>
    </reaction>
    <physiologicalReaction direction="left-to-right" evidence="37">
        <dbReference type="Rhea" id="RHEA:40336"/>
    </physiologicalReaction>
</comment>
<dbReference type="SMART" id="SM00248">
    <property type="entry name" value="ANK"/>
    <property type="match status" value="2"/>
</dbReference>
<evidence type="ECO:0000256" key="23">
    <source>
        <dbReference type="ARBA" id="ARBA00023371"/>
    </source>
</evidence>